<keyword evidence="5" id="KW-1185">Reference proteome</keyword>
<keyword evidence="2" id="KW-0812">Transmembrane</keyword>
<dbReference type="PANTHER" id="PTHR40047">
    <property type="entry name" value="UPF0703 PROTEIN YCGQ"/>
    <property type="match status" value="1"/>
</dbReference>
<dbReference type="InterPro" id="IPR048447">
    <property type="entry name" value="DUF1980_C"/>
</dbReference>
<evidence type="ECO:0000259" key="3">
    <source>
        <dbReference type="Pfam" id="PF21537"/>
    </source>
</evidence>
<reference evidence="4 5" key="1">
    <citation type="submission" date="2020-07" db="EMBL/GenBank/DDBJ databases">
        <title>Streptomyces isolated from Indian soil.</title>
        <authorList>
            <person name="Mandal S."/>
            <person name="Maiti P.K."/>
        </authorList>
    </citation>
    <scope>NUCLEOTIDE SEQUENCE [LARGE SCALE GENOMIC DNA]</scope>
    <source>
        <strain evidence="4 5">PSKA54</strain>
    </source>
</reference>
<dbReference type="AlphaFoldDB" id="A0A7W2D6H8"/>
<evidence type="ECO:0000256" key="1">
    <source>
        <dbReference type="SAM" id="MobiDB-lite"/>
    </source>
</evidence>
<dbReference type="NCBIfam" id="TIGR03943">
    <property type="entry name" value="TIGR03943 family putative permease subunit"/>
    <property type="match status" value="1"/>
</dbReference>
<dbReference type="InterPro" id="IPR015402">
    <property type="entry name" value="DUF1980"/>
</dbReference>
<organism evidence="4 5">
    <name type="scientific">Streptomyces himalayensis subsp. aureolus</name>
    <dbReference type="NCBI Taxonomy" id="2758039"/>
    <lineage>
        <taxon>Bacteria</taxon>
        <taxon>Bacillati</taxon>
        <taxon>Actinomycetota</taxon>
        <taxon>Actinomycetes</taxon>
        <taxon>Kitasatosporales</taxon>
        <taxon>Streptomycetaceae</taxon>
        <taxon>Streptomyces</taxon>
        <taxon>Streptomyces himalayensis</taxon>
    </lineage>
</organism>
<feature type="transmembrane region" description="Helical" evidence="2">
    <location>
        <begin position="116"/>
        <end position="135"/>
    </location>
</feature>
<protein>
    <submittedName>
        <fullName evidence="4">TIGR03943 family protein</fullName>
    </submittedName>
</protein>
<dbReference type="InterPro" id="IPR052955">
    <property type="entry name" value="UPF0703_membrane_permease"/>
</dbReference>
<accession>A0A7W2D6H8</accession>
<evidence type="ECO:0000313" key="5">
    <source>
        <dbReference type="Proteomes" id="UP000586976"/>
    </source>
</evidence>
<feature type="transmembrane region" description="Helical" evidence="2">
    <location>
        <begin position="39"/>
        <end position="59"/>
    </location>
</feature>
<dbReference type="PANTHER" id="PTHR40047:SF1">
    <property type="entry name" value="UPF0703 PROTEIN YCGQ"/>
    <property type="match status" value="1"/>
</dbReference>
<dbReference type="Pfam" id="PF21537">
    <property type="entry name" value="DUF1980_C"/>
    <property type="match status" value="1"/>
</dbReference>
<gene>
    <name evidence="4" type="ORF">H1V43_30880</name>
</gene>
<proteinExistence type="predicted"/>
<sequence length="283" mass="30103">MRRRFEVLLLLLAGAAVLRISLFSELYLRYVKPGLRPLLIATGALLVLLGLVAAVREAIGYARGRRDAYQDAGHEEGHSPHAGHEWVHPPHAGHEEGHSEDAVHERGHAHSHGPRVGWLLYLPAVLLLLFAPPALGSYTASREAARAAQGAGTFPALPDTDPLPLTVREFSSRAVYDTGKSLKDRTVLLTGFVSPGDGGDEGTWYLSRLVVGCCAADAQVFKVEIHGATALDADTWVTVTGVWRPTGAPGSEAAEPALDASAVRKIHEPSNPYDDAAPAADGS</sequence>
<name>A0A7W2D6H8_9ACTN</name>
<dbReference type="RefSeq" id="WP_181867140.1">
    <property type="nucleotide sequence ID" value="NZ_JACEQY010000044.1"/>
</dbReference>
<feature type="compositionally biased region" description="Basic and acidic residues" evidence="1">
    <location>
        <begin position="70"/>
        <end position="108"/>
    </location>
</feature>
<dbReference type="Proteomes" id="UP000586976">
    <property type="component" value="Unassembled WGS sequence"/>
</dbReference>
<keyword evidence="2" id="KW-0472">Membrane</keyword>
<evidence type="ECO:0000313" key="4">
    <source>
        <dbReference type="EMBL" id="MBA4865669.1"/>
    </source>
</evidence>
<feature type="domain" description="DUF1980" evidence="3">
    <location>
        <begin position="175"/>
        <end position="273"/>
    </location>
</feature>
<feature type="region of interest" description="Disordered" evidence="1">
    <location>
        <begin position="70"/>
        <end position="109"/>
    </location>
</feature>
<comment type="caution">
    <text evidence="4">The sequence shown here is derived from an EMBL/GenBank/DDBJ whole genome shotgun (WGS) entry which is preliminary data.</text>
</comment>
<keyword evidence="2" id="KW-1133">Transmembrane helix</keyword>
<evidence type="ECO:0000256" key="2">
    <source>
        <dbReference type="SAM" id="Phobius"/>
    </source>
</evidence>
<dbReference type="EMBL" id="JACEQY010000044">
    <property type="protein sequence ID" value="MBA4865669.1"/>
    <property type="molecule type" value="Genomic_DNA"/>
</dbReference>